<keyword evidence="1" id="KW-0732">Signal</keyword>
<sequence>MATIKPLRVGVLLVDAVQLLDIAAVDLLFMTDPDYIKAIGMPKPMQELGRPCQVHYIGRGGAKEHSPVTANMELTLTDSLTSPAVAPGQLDVLFIPGPPPDSMPCGDDYLEFLHEHFKAGVEIMSVCTAALVIAYSGITKGRVATAPRILIPRLRKEFPDTKLWDDSMRVVRDGNLWSCGGITNGHDLMAEYLHQNYPAPLVNVILGAADIVPRKIEYPTGPATDNAFFLWQIMRSVPRYVLRMCTLQG</sequence>
<name>A0A9W9W1P9_9EURO</name>
<dbReference type="EMBL" id="JAPZBU010000006">
    <property type="protein sequence ID" value="KAJ5396866.1"/>
    <property type="molecule type" value="Genomic_DNA"/>
</dbReference>
<dbReference type="InterPro" id="IPR002818">
    <property type="entry name" value="DJ-1/PfpI"/>
</dbReference>
<feature type="domain" description="DJ-1/PfpI" evidence="2">
    <location>
        <begin position="34"/>
        <end position="194"/>
    </location>
</feature>
<dbReference type="SUPFAM" id="SSF52317">
    <property type="entry name" value="Class I glutamine amidotransferase-like"/>
    <property type="match status" value="1"/>
</dbReference>
<organism evidence="3 4">
    <name type="scientific">Penicillium cosmopolitanum</name>
    <dbReference type="NCBI Taxonomy" id="1131564"/>
    <lineage>
        <taxon>Eukaryota</taxon>
        <taxon>Fungi</taxon>
        <taxon>Dikarya</taxon>
        <taxon>Ascomycota</taxon>
        <taxon>Pezizomycotina</taxon>
        <taxon>Eurotiomycetes</taxon>
        <taxon>Eurotiomycetidae</taxon>
        <taxon>Eurotiales</taxon>
        <taxon>Aspergillaceae</taxon>
        <taxon>Penicillium</taxon>
    </lineage>
</organism>
<dbReference type="InterPro" id="IPR052158">
    <property type="entry name" value="INH-QAR"/>
</dbReference>
<dbReference type="AlphaFoldDB" id="A0A9W9W1P9"/>
<proteinExistence type="predicted"/>
<comment type="caution">
    <text evidence="3">The sequence shown here is derived from an EMBL/GenBank/DDBJ whole genome shotgun (WGS) entry which is preliminary data.</text>
</comment>
<dbReference type="OrthoDB" id="543156at2759"/>
<feature type="chain" id="PRO_5040905675" description="DJ-1/PfpI domain-containing protein" evidence="1">
    <location>
        <begin position="17"/>
        <end position="249"/>
    </location>
</feature>
<dbReference type="Gene3D" id="3.40.50.880">
    <property type="match status" value="1"/>
</dbReference>
<dbReference type="Proteomes" id="UP001147747">
    <property type="component" value="Unassembled WGS sequence"/>
</dbReference>
<reference evidence="3" key="1">
    <citation type="submission" date="2022-12" db="EMBL/GenBank/DDBJ databases">
        <authorList>
            <person name="Petersen C."/>
        </authorList>
    </citation>
    <scope>NUCLEOTIDE SEQUENCE</scope>
    <source>
        <strain evidence="3">IBT 29677</strain>
    </source>
</reference>
<dbReference type="RefSeq" id="XP_056488918.1">
    <property type="nucleotide sequence ID" value="XM_056629616.1"/>
</dbReference>
<evidence type="ECO:0000259" key="2">
    <source>
        <dbReference type="Pfam" id="PF01965"/>
    </source>
</evidence>
<protein>
    <recommendedName>
        <fullName evidence="2">DJ-1/PfpI domain-containing protein</fullName>
    </recommendedName>
</protein>
<dbReference type="PANTHER" id="PTHR43130">
    <property type="entry name" value="ARAC-FAMILY TRANSCRIPTIONAL REGULATOR"/>
    <property type="match status" value="1"/>
</dbReference>
<dbReference type="InterPro" id="IPR029062">
    <property type="entry name" value="Class_I_gatase-like"/>
</dbReference>
<dbReference type="GeneID" id="81368596"/>
<evidence type="ECO:0000313" key="3">
    <source>
        <dbReference type="EMBL" id="KAJ5396866.1"/>
    </source>
</evidence>
<accession>A0A9W9W1P9</accession>
<evidence type="ECO:0000313" key="4">
    <source>
        <dbReference type="Proteomes" id="UP001147747"/>
    </source>
</evidence>
<gene>
    <name evidence="3" type="ORF">N7509_004979</name>
</gene>
<reference evidence="3" key="2">
    <citation type="journal article" date="2023" name="IMA Fungus">
        <title>Comparative genomic study of the Penicillium genus elucidates a diverse pangenome and 15 lateral gene transfer events.</title>
        <authorList>
            <person name="Petersen C."/>
            <person name="Sorensen T."/>
            <person name="Nielsen M.R."/>
            <person name="Sondergaard T.E."/>
            <person name="Sorensen J.L."/>
            <person name="Fitzpatrick D.A."/>
            <person name="Frisvad J.C."/>
            <person name="Nielsen K.L."/>
        </authorList>
    </citation>
    <scope>NUCLEOTIDE SEQUENCE</scope>
    <source>
        <strain evidence="3">IBT 29677</strain>
    </source>
</reference>
<dbReference type="Pfam" id="PF01965">
    <property type="entry name" value="DJ-1_PfpI"/>
    <property type="match status" value="1"/>
</dbReference>
<evidence type="ECO:0000256" key="1">
    <source>
        <dbReference type="SAM" id="SignalP"/>
    </source>
</evidence>
<keyword evidence="4" id="KW-1185">Reference proteome</keyword>
<dbReference type="PANTHER" id="PTHR43130:SF7">
    <property type="entry name" value="DJ-1_PFPI DOMAIN-CONTAINING PROTEIN"/>
    <property type="match status" value="1"/>
</dbReference>
<feature type="signal peptide" evidence="1">
    <location>
        <begin position="1"/>
        <end position="16"/>
    </location>
</feature>